<sequence>MHIEVEHLDSTILSLKADKEFTVENLKHVVSQNIHIPASDLTLASNGSLLEDGHRFSERTKAKTKKGDQSYLNLEPMKIMNKEASPIKNGSEASQFSQRSSSSKKVGELESFSKYQMFENPLDDTIRSSLPCATPLPPAPSPPLFLEQTKADSVENPNNNAVLTTDSSVPSKITEQSSMWNAAASLTDHQSQNSSPNLRNDSESLRSWPVPVESKTIAIPGRFRQHQTKPVLSGQFHSKTGMSERRKSTDRMDIIFTDGIRKMTVELPITATVVEGLEAVKTRISDSDKDRLRLFKGYVQMEAHHSLSQYGVVNGSTVVFKKPGPVQKF</sequence>
<feature type="compositionally biased region" description="Polar residues" evidence="1">
    <location>
        <begin position="155"/>
        <end position="180"/>
    </location>
</feature>
<dbReference type="Proteomes" id="UP001651158">
    <property type="component" value="Unassembled WGS sequence"/>
</dbReference>
<keyword evidence="4" id="KW-1185">Reference proteome</keyword>
<evidence type="ECO:0000313" key="4">
    <source>
        <dbReference type="Proteomes" id="UP001651158"/>
    </source>
</evidence>
<comment type="caution">
    <text evidence="3">The sequence shown here is derived from an EMBL/GenBank/DDBJ whole genome shotgun (WGS) entry which is preliminary data.</text>
</comment>
<name>A0ABR4QU82_9CEST</name>
<evidence type="ECO:0000256" key="1">
    <source>
        <dbReference type="SAM" id="MobiDB-lite"/>
    </source>
</evidence>
<dbReference type="InterPro" id="IPR000626">
    <property type="entry name" value="Ubiquitin-like_dom"/>
</dbReference>
<dbReference type="Gene3D" id="3.10.20.90">
    <property type="entry name" value="Phosphatidylinositol 3-kinase Catalytic Subunit, Chain A, domain 1"/>
    <property type="match status" value="1"/>
</dbReference>
<feature type="region of interest" description="Disordered" evidence="1">
    <location>
        <begin position="155"/>
        <end position="207"/>
    </location>
</feature>
<organism evidence="3 4">
    <name type="scientific">Taenia crassiceps</name>
    <dbReference type="NCBI Taxonomy" id="6207"/>
    <lineage>
        <taxon>Eukaryota</taxon>
        <taxon>Metazoa</taxon>
        <taxon>Spiralia</taxon>
        <taxon>Lophotrochozoa</taxon>
        <taxon>Platyhelminthes</taxon>
        <taxon>Cestoda</taxon>
        <taxon>Eucestoda</taxon>
        <taxon>Cyclophyllidea</taxon>
        <taxon>Taeniidae</taxon>
        <taxon>Taenia</taxon>
    </lineage>
</organism>
<dbReference type="CDD" id="cd17039">
    <property type="entry name" value="Ubl_ubiquitin_like"/>
    <property type="match status" value="2"/>
</dbReference>
<dbReference type="EMBL" id="JAKROA010000001">
    <property type="protein sequence ID" value="KAL5112959.1"/>
    <property type="molecule type" value="Genomic_DNA"/>
</dbReference>
<dbReference type="SUPFAM" id="SSF54236">
    <property type="entry name" value="Ubiquitin-like"/>
    <property type="match status" value="2"/>
</dbReference>
<dbReference type="PROSITE" id="PS50053">
    <property type="entry name" value="UBIQUITIN_2"/>
    <property type="match status" value="1"/>
</dbReference>
<accession>A0ABR4QU82</accession>
<feature type="domain" description="Ubiquitin-like" evidence="2">
    <location>
        <begin position="1"/>
        <end position="58"/>
    </location>
</feature>
<evidence type="ECO:0000313" key="3">
    <source>
        <dbReference type="EMBL" id="KAL5112959.1"/>
    </source>
</evidence>
<dbReference type="InterPro" id="IPR029071">
    <property type="entry name" value="Ubiquitin-like_domsf"/>
</dbReference>
<dbReference type="Pfam" id="PF00240">
    <property type="entry name" value="ubiquitin"/>
    <property type="match status" value="1"/>
</dbReference>
<feature type="compositionally biased region" description="Polar residues" evidence="1">
    <location>
        <begin position="187"/>
        <end position="199"/>
    </location>
</feature>
<reference evidence="3 4" key="1">
    <citation type="journal article" date="2022" name="Front. Cell. Infect. Microbiol.">
        <title>The Genomes of Two Strains of Taenia crassiceps the Animal Model for the Study of Human Cysticercosis.</title>
        <authorList>
            <person name="Bobes R.J."/>
            <person name="Estrada K."/>
            <person name="Rios-Valencia D.G."/>
            <person name="Calderon-Gallegos A."/>
            <person name="de la Torre P."/>
            <person name="Carrero J.C."/>
            <person name="Sanchez-Flores A."/>
            <person name="Laclette J.P."/>
        </authorList>
    </citation>
    <scope>NUCLEOTIDE SEQUENCE [LARGE SCALE GENOMIC DNA]</scope>
    <source>
        <strain evidence="3">WFUcys</strain>
    </source>
</reference>
<evidence type="ECO:0000259" key="2">
    <source>
        <dbReference type="PROSITE" id="PS50053"/>
    </source>
</evidence>
<protein>
    <recommendedName>
        <fullName evidence="2">Ubiquitin-like domain-containing protein</fullName>
    </recommendedName>
</protein>
<proteinExistence type="predicted"/>
<gene>
    <name evidence="3" type="ORF">TcWFU_009543</name>
</gene>